<evidence type="ECO:0000313" key="8">
    <source>
        <dbReference type="EMBL" id="KLO12857.1"/>
    </source>
</evidence>
<keyword evidence="2" id="KW-0238">DNA-binding</keyword>
<feature type="domain" description="Myb-like" evidence="6">
    <location>
        <begin position="180"/>
        <end position="227"/>
    </location>
</feature>
<feature type="region of interest" description="Disordered" evidence="5">
    <location>
        <begin position="409"/>
        <end position="675"/>
    </location>
</feature>
<keyword evidence="1" id="KW-0805">Transcription regulation</keyword>
<feature type="compositionally biased region" description="Basic residues" evidence="5">
    <location>
        <begin position="470"/>
        <end position="486"/>
    </location>
</feature>
<name>A0A0H2RMM9_9AGAM</name>
<dbReference type="PROSITE" id="PS50090">
    <property type="entry name" value="MYB_LIKE"/>
    <property type="match status" value="4"/>
</dbReference>
<dbReference type="InterPro" id="IPR017930">
    <property type="entry name" value="Myb_dom"/>
</dbReference>
<dbReference type="InterPro" id="IPR009057">
    <property type="entry name" value="Homeodomain-like_sf"/>
</dbReference>
<evidence type="ECO:0000313" key="9">
    <source>
        <dbReference type="Proteomes" id="UP000053477"/>
    </source>
</evidence>
<feature type="compositionally biased region" description="Basic residues" evidence="5">
    <location>
        <begin position="606"/>
        <end position="615"/>
    </location>
</feature>
<dbReference type="GO" id="GO:0042795">
    <property type="term" value="P:snRNA transcription by RNA polymerase II"/>
    <property type="evidence" value="ECO:0007669"/>
    <property type="project" value="TreeGrafter"/>
</dbReference>
<dbReference type="SUPFAM" id="SSF46689">
    <property type="entry name" value="Homeodomain-like"/>
    <property type="match status" value="4"/>
</dbReference>
<dbReference type="SMART" id="SM00717">
    <property type="entry name" value="SANT"/>
    <property type="match status" value="5"/>
</dbReference>
<evidence type="ECO:0000256" key="1">
    <source>
        <dbReference type="ARBA" id="ARBA00023015"/>
    </source>
</evidence>
<feature type="compositionally biased region" description="Basic residues" evidence="5">
    <location>
        <begin position="664"/>
        <end position="675"/>
    </location>
</feature>
<dbReference type="PROSITE" id="PS51294">
    <property type="entry name" value="HTH_MYB"/>
    <property type="match status" value="2"/>
</dbReference>
<keyword evidence="4" id="KW-0539">Nucleus</keyword>
<dbReference type="PANTHER" id="PTHR46621:SF1">
    <property type="entry name" value="SNRNA-ACTIVATING PROTEIN COMPLEX SUBUNIT 4"/>
    <property type="match status" value="1"/>
</dbReference>
<evidence type="ECO:0000259" key="7">
    <source>
        <dbReference type="PROSITE" id="PS51294"/>
    </source>
</evidence>
<feature type="compositionally biased region" description="Polar residues" evidence="5">
    <location>
        <begin position="515"/>
        <end position="532"/>
    </location>
</feature>
<feature type="compositionally biased region" description="Basic residues" evidence="5">
    <location>
        <begin position="561"/>
        <end position="573"/>
    </location>
</feature>
<sequence length="675" mass="74532">MANRVKVEFALLANKEHQVHVKSYIETLEAELALADDLLDVANIDPEEGQESSEFGIIDIPGASKPTSLILQSGLLSEISPFYDDAKWRETYECMTTLNPMKGKEQEALRKAVRIENQRIATLAAQSTSSTVPEHAPAFYEKNREGLDWNRIANTISETMQSMSKRKPEECEIRWLGYLHPDINKSPWTSKELNDLRVLLDGFGDDDPVDWVEISQKLGTGRSPIDCMCHGAERKVHTWNSESDKRLLDCIRTYGENNWTLVAMSVSEHATVHQCQKRYYETLDPNLKRGPWDDEEDEKLLRAVAAFSTTAEGSSAPTISWPDVALFVPGRTNNQCREHYQSKFKVKEKEKATTAAAAKIKGWSEELDAKLREAVAACEEGQWREVSELVGGGKTDKMCQKRFTALRKEERAAEGSKTQSEADVPPTKRARKPTTSKPRAKKAKSVEASEEQSAEENGSTADASVEAKPPPKRRARPQPGKFKKGQRGADMFGEVQKGAESGGSGSVFIVETGVQDVQPSKTGDQAISSTVVRTDEPAPDLTNTSDAMQVDENPPAEQGKKRGRLSAKARGKQKAVVQENPTEDPSSDNEQAEPDDSTTTVAAATQKKRTRRQPKTKSTDQTSTTPEPNAETVATPQAGGLEGVTSTSTETPMEVDEEPEPSNRRRSARLKCAKK</sequence>
<dbReference type="Proteomes" id="UP000053477">
    <property type="component" value="Unassembled WGS sequence"/>
</dbReference>
<dbReference type="InterPro" id="IPR051575">
    <property type="entry name" value="Myb-like_DNA-bd"/>
</dbReference>
<dbReference type="InParanoid" id="A0A0H2RMM9"/>
<organism evidence="8 9">
    <name type="scientific">Schizopora paradoxa</name>
    <dbReference type="NCBI Taxonomy" id="27342"/>
    <lineage>
        <taxon>Eukaryota</taxon>
        <taxon>Fungi</taxon>
        <taxon>Dikarya</taxon>
        <taxon>Basidiomycota</taxon>
        <taxon>Agaricomycotina</taxon>
        <taxon>Agaricomycetes</taxon>
        <taxon>Hymenochaetales</taxon>
        <taxon>Schizoporaceae</taxon>
        <taxon>Schizopora</taxon>
    </lineage>
</organism>
<evidence type="ECO:0000256" key="2">
    <source>
        <dbReference type="ARBA" id="ARBA00023125"/>
    </source>
</evidence>
<dbReference type="GO" id="GO:0000978">
    <property type="term" value="F:RNA polymerase II cis-regulatory region sequence-specific DNA binding"/>
    <property type="evidence" value="ECO:0007669"/>
    <property type="project" value="TreeGrafter"/>
</dbReference>
<dbReference type="GO" id="GO:0001006">
    <property type="term" value="F:RNA polymerase III type 3 promoter sequence-specific DNA binding"/>
    <property type="evidence" value="ECO:0007669"/>
    <property type="project" value="TreeGrafter"/>
</dbReference>
<gene>
    <name evidence="8" type="ORF">SCHPADRAFT_997861</name>
</gene>
<keyword evidence="9" id="KW-1185">Reference proteome</keyword>
<dbReference type="InterPro" id="IPR001005">
    <property type="entry name" value="SANT/Myb"/>
</dbReference>
<feature type="domain" description="Myb-like" evidence="6">
    <location>
        <begin position="231"/>
        <end position="283"/>
    </location>
</feature>
<accession>A0A0H2RMM9</accession>
<evidence type="ECO:0000256" key="5">
    <source>
        <dbReference type="SAM" id="MobiDB-lite"/>
    </source>
</evidence>
<dbReference type="GO" id="GO:0042796">
    <property type="term" value="P:snRNA transcription by RNA polymerase III"/>
    <property type="evidence" value="ECO:0007669"/>
    <property type="project" value="TreeGrafter"/>
</dbReference>
<reference evidence="8 9" key="1">
    <citation type="submission" date="2015-04" db="EMBL/GenBank/DDBJ databases">
        <title>Complete genome sequence of Schizopora paradoxa KUC8140, a cosmopolitan wood degrader in East Asia.</title>
        <authorList>
            <consortium name="DOE Joint Genome Institute"/>
            <person name="Min B."/>
            <person name="Park H."/>
            <person name="Jang Y."/>
            <person name="Kim J.-J."/>
            <person name="Kim K.H."/>
            <person name="Pangilinan J."/>
            <person name="Lipzen A."/>
            <person name="Riley R."/>
            <person name="Grigoriev I.V."/>
            <person name="Spatafora J.W."/>
            <person name="Choi I.-G."/>
        </authorList>
    </citation>
    <scope>NUCLEOTIDE SEQUENCE [LARGE SCALE GENOMIC DNA]</scope>
    <source>
        <strain evidence="8 9">KUC8140</strain>
    </source>
</reference>
<feature type="compositionally biased region" description="Acidic residues" evidence="5">
    <location>
        <begin position="581"/>
        <end position="596"/>
    </location>
</feature>
<dbReference type="Pfam" id="PF13921">
    <property type="entry name" value="Myb_DNA-bind_6"/>
    <property type="match status" value="2"/>
</dbReference>
<protein>
    <submittedName>
        <fullName evidence="8">Uncharacterized protein</fullName>
    </submittedName>
</protein>
<dbReference type="STRING" id="27342.A0A0H2RMM9"/>
<feature type="compositionally biased region" description="Polar residues" evidence="5">
    <location>
        <begin position="620"/>
        <end position="635"/>
    </location>
</feature>
<feature type="domain" description="Myb-like" evidence="6">
    <location>
        <begin position="363"/>
        <end position="407"/>
    </location>
</feature>
<dbReference type="PANTHER" id="PTHR46621">
    <property type="entry name" value="SNRNA-ACTIVATING PROTEIN COMPLEX SUBUNIT 4"/>
    <property type="match status" value="1"/>
</dbReference>
<dbReference type="CDD" id="cd00167">
    <property type="entry name" value="SANT"/>
    <property type="match status" value="3"/>
</dbReference>
<feature type="domain" description="HTH myb-type" evidence="7">
    <location>
        <begin position="284"/>
        <end position="348"/>
    </location>
</feature>
<dbReference type="Gene3D" id="1.10.10.60">
    <property type="entry name" value="Homeodomain-like"/>
    <property type="match status" value="4"/>
</dbReference>
<dbReference type="GO" id="GO:0019185">
    <property type="term" value="C:snRNA-activating protein complex"/>
    <property type="evidence" value="ECO:0007669"/>
    <property type="project" value="TreeGrafter"/>
</dbReference>
<proteinExistence type="predicted"/>
<dbReference type="Pfam" id="PF00249">
    <property type="entry name" value="Myb_DNA-binding"/>
    <property type="match status" value="1"/>
</dbReference>
<dbReference type="EMBL" id="KQ085970">
    <property type="protein sequence ID" value="KLO12857.1"/>
    <property type="molecule type" value="Genomic_DNA"/>
</dbReference>
<keyword evidence="3" id="KW-0804">Transcription</keyword>
<evidence type="ECO:0000256" key="4">
    <source>
        <dbReference type="ARBA" id="ARBA00023242"/>
    </source>
</evidence>
<evidence type="ECO:0000259" key="6">
    <source>
        <dbReference type="PROSITE" id="PS50090"/>
    </source>
</evidence>
<feature type="domain" description="Myb-like" evidence="6">
    <location>
        <begin position="284"/>
        <end position="344"/>
    </location>
</feature>
<feature type="compositionally biased region" description="Basic residues" evidence="5">
    <location>
        <begin position="428"/>
        <end position="443"/>
    </location>
</feature>
<dbReference type="AlphaFoldDB" id="A0A0H2RMM9"/>
<dbReference type="OrthoDB" id="2143914at2759"/>
<evidence type="ECO:0000256" key="3">
    <source>
        <dbReference type="ARBA" id="ARBA00023163"/>
    </source>
</evidence>
<feature type="domain" description="HTH myb-type" evidence="7">
    <location>
        <begin position="363"/>
        <end position="411"/>
    </location>
</feature>